<feature type="transmembrane region" description="Helical" evidence="1">
    <location>
        <begin position="527"/>
        <end position="543"/>
    </location>
</feature>
<feature type="domain" description="DUF4062" evidence="2">
    <location>
        <begin position="11"/>
        <end position="93"/>
    </location>
</feature>
<dbReference type="RefSeq" id="WP_284075210.1">
    <property type="nucleotide sequence ID" value="NZ_JAQTJH010000027.1"/>
</dbReference>
<evidence type="ECO:0000313" key="4">
    <source>
        <dbReference type="Proteomes" id="UP001237843"/>
    </source>
</evidence>
<sequence length="729" mass="86391">MLETQNSHYEIFLASRFEEFKELRKILREKINQYKFMKAIDLNNNEASTRSPLAESLFYAKKSEVMILLVGESYGTIPDGEELSYTHLEYKEAIKDNSNTRVLVFCIGKSYKSIIEYSDDINMSNWQRELERNHRIKKFEDTDNVKDIAEKISVDLLTSLYELNLINNKDLNLNTVDLEIIENNVDDEFLLEDSDSILLDNQYQEDEEINLIIDNNDKIEGFELLKIPNKLAAIEQKQEAQYAIDIRDYSTAIKHLKKALDLKPLDFETNYWLAKLYITSAKKSLFFEIEEYLLRAAKIAEKNNNIYRASHCYLLIVQASIFSDKKHEGEKYIKLAEELTKNFAKVYYEKAKFLFSFNENFEAKQAIDECLRIKMDFLEQINSDPFFIPYKNEIDEHFKEMKSKLYKTTEAILYNTNNIREIFNMPIYNFNISKNSITELWGNARRGIISQYKIIINNLKILSNDSIDKFESEKIILENELNEKNKKLKISFDESIYKLEKDKINKIEIIDKKAKNDTFISITKRNNMFFVLGTLVLLSILFYKNNYNLFIFTFISSILTISAIYYFTRQVKKIFKNKNLEIQKINNSFLAEEERFLSDKLYKEKNYENQFNLTLKSINYKINEYKINIKNIKKAIEIFESKSLTLSEAKFIPFKSLNKARTGSIIRVHKYSKKLESDFEIEILEDFLSEYEIEKIFDEENNIKYSFLAKVKSKFKNKMILSRLEAYFE</sequence>
<evidence type="ECO:0000313" key="3">
    <source>
        <dbReference type="EMBL" id="MDK2063255.1"/>
    </source>
</evidence>
<dbReference type="EMBL" id="JAQTJH010000027">
    <property type="protein sequence ID" value="MDK2063255.1"/>
    <property type="molecule type" value="Genomic_DNA"/>
</dbReference>
<reference evidence="3" key="2">
    <citation type="submission" date="2023-02" db="EMBL/GenBank/DDBJ databases">
        <authorList>
            <person name="Concha-Toloza M."/>
            <person name="Lopez-Cantillo M."/>
            <person name="Molina-Mora J."/>
            <person name="Collado L."/>
        </authorList>
    </citation>
    <scope>NUCLEOTIDE SEQUENCE</scope>
    <source>
        <strain evidence="3">FR1p273A</strain>
    </source>
</reference>
<dbReference type="InterPro" id="IPR011990">
    <property type="entry name" value="TPR-like_helical_dom_sf"/>
</dbReference>
<dbReference type="Pfam" id="PF13271">
    <property type="entry name" value="DUF4062"/>
    <property type="match status" value="1"/>
</dbReference>
<proteinExistence type="predicted"/>
<keyword evidence="1" id="KW-0472">Membrane</keyword>
<keyword evidence="1" id="KW-0812">Transmembrane</keyword>
<evidence type="ECO:0000259" key="2">
    <source>
        <dbReference type="Pfam" id="PF13271"/>
    </source>
</evidence>
<keyword evidence="1" id="KW-1133">Transmembrane helix</keyword>
<dbReference type="Proteomes" id="UP001237843">
    <property type="component" value="Unassembled WGS sequence"/>
</dbReference>
<protein>
    <submittedName>
        <fullName evidence="3">DUF4062 domain-containing protein</fullName>
    </submittedName>
</protein>
<organism evidence="3 4">
    <name type="scientific">Aliarcobacter butzleri</name>
    <dbReference type="NCBI Taxonomy" id="28197"/>
    <lineage>
        <taxon>Bacteria</taxon>
        <taxon>Pseudomonadati</taxon>
        <taxon>Campylobacterota</taxon>
        <taxon>Epsilonproteobacteria</taxon>
        <taxon>Campylobacterales</taxon>
        <taxon>Arcobacteraceae</taxon>
        <taxon>Aliarcobacter</taxon>
    </lineage>
</organism>
<dbReference type="SUPFAM" id="SSF48452">
    <property type="entry name" value="TPR-like"/>
    <property type="match status" value="1"/>
</dbReference>
<accession>A0AAW6VR44</accession>
<dbReference type="Gene3D" id="1.25.40.10">
    <property type="entry name" value="Tetratricopeptide repeat domain"/>
    <property type="match status" value="1"/>
</dbReference>
<name>A0AAW6VR44_9BACT</name>
<gene>
    <name evidence="3" type="ORF">PT520_12075</name>
</gene>
<feature type="transmembrane region" description="Helical" evidence="1">
    <location>
        <begin position="549"/>
        <end position="568"/>
    </location>
</feature>
<reference evidence="3" key="1">
    <citation type="journal article" date="2023" name="Antibiotics">
        <title>Genomic Characterization of Antibiotic-Resistant Campylobacterales Isolated from Chilean Poultry Meat.</title>
        <authorList>
            <person name="Concha-Toloza M."/>
            <person name="Lopez-Cantillo M."/>
            <person name="Molina-Mora J.A."/>
            <person name="Collado L."/>
        </authorList>
    </citation>
    <scope>NUCLEOTIDE SEQUENCE</scope>
    <source>
        <strain evidence="3">FR1p273A</strain>
    </source>
</reference>
<dbReference type="AlphaFoldDB" id="A0AAW6VR44"/>
<dbReference type="InterPro" id="IPR025139">
    <property type="entry name" value="DUF4062"/>
</dbReference>
<comment type="caution">
    <text evidence="3">The sequence shown here is derived from an EMBL/GenBank/DDBJ whole genome shotgun (WGS) entry which is preliminary data.</text>
</comment>
<evidence type="ECO:0000256" key="1">
    <source>
        <dbReference type="SAM" id="Phobius"/>
    </source>
</evidence>